<feature type="domain" description="FHA" evidence="1">
    <location>
        <begin position="28"/>
        <end position="78"/>
    </location>
</feature>
<dbReference type="PROSITE" id="PS50006">
    <property type="entry name" value="FHA_DOMAIN"/>
    <property type="match status" value="1"/>
</dbReference>
<dbReference type="OrthoDB" id="273564at2"/>
<name>A0A3M5P216_PSEVI</name>
<sequence length="382" mass="43356">MELLLEVINGSELKSGCSPSWAFRPAGGIIGRNFDCEWCIDDQDSYISRQHVCITSEHTAFYLTDLSRNGIIVNGIETLKAGVRHRVGQGDTYLLGTLEVHARLIEPRGMHSGRQHPLPIFEGAVVGAHDPFFMRQSPNNGDCSVDDFSSLAERRLDTEITYVQTRVDREQVRLPTWVPESTPVLHEPFLQTPDEENGTFWQRFGEALDVDLTNIEPSACEALATHVARLFKQCIEGLEHASSTRNELMSEWQLSAPAVGERDDASAEVRFDSVIRQLLLRQSTQVAQTIIRSFRDSQAHQVALLAGCRAMARSTLEHFSPQRLHWQFEHERKSRLRTCGSRWRAYVSHHRTLAQDDTWSAGLWARDFTSAYDEQIRLINSL</sequence>
<evidence type="ECO:0000313" key="3">
    <source>
        <dbReference type="Proteomes" id="UP000273854"/>
    </source>
</evidence>
<dbReference type="SUPFAM" id="SSF49879">
    <property type="entry name" value="SMAD/FHA domain"/>
    <property type="match status" value="1"/>
</dbReference>
<evidence type="ECO:0000313" key="2">
    <source>
        <dbReference type="EMBL" id="RMT78561.1"/>
    </source>
</evidence>
<protein>
    <recommendedName>
        <fullName evidence="1">FHA domain-containing protein</fullName>
    </recommendedName>
</protein>
<dbReference type="Gene3D" id="2.60.200.20">
    <property type="match status" value="1"/>
</dbReference>
<comment type="caution">
    <text evidence="2">The sequence shown here is derived from an EMBL/GenBank/DDBJ whole genome shotgun (WGS) entry which is preliminary data.</text>
</comment>
<dbReference type="RefSeq" id="WP_122209707.1">
    <property type="nucleotide sequence ID" value="NZ_RBTP01000065.1"/>
</dbReference>
<proteinExistence type="predicted"/>
<dbReference type="Pfam" id="PF00498">
    <property type="entry name" value="FHA"/>
    <property type="match status" value="1"/>
</dbReference>
<dbReference type="Proteomes" id="UP000273854">
    <property type="component" value="Unassembled WGS sequence"/>
</dbReference>
<dbReference type="Pfam" id="PF20232">
    <property type="entry name" value="T6SS_FHA_C"/>
    <property type="match status" value="1"/>
</dbReference>
<dbReference type="InterPro" id="IPR046883">
    <property type="entry name" value="T6SS_FHA_C"/>
</dbReference>
<evidence type="ECO:0000259" key="1">
    <source>
        <dbReference type="PROSITE" id="PS50006"/>
    </source>
</evidence>
<organism evidence="2 3">
    <name type="scientific">Pseudomonas viridiflava</name>
    <name type="common">Phytomonas viridiflava</name>
    <dbReference type="NCBI Taxonomy" id="33069"/>
    <lineage>
        <taxon>Bacteria</taxon>
        <taxon>Pseudomonadati</taxon>
        <taxon>Pseudomonadota</taxon>
        <taxon>Gammaproteobacteria</taxon>
        <taxon>Pseudomonadales</taxon>
        <taxon>Pseudomonadaceae</taxon>
        <taxon>Pseudomonas</taxon>
    </lineage>
</organism>
<accession>A0A3M5P216</accession>
<reference evidence="2 3" key="1">
    <citation type="submission" date="2018-08" db="EMBL/GenBank/DDBJ databases">
        <title>Recombination of ecologically and evolutionarily significant loci maintains genetic cohesion in the Pseudomonas syringae species complex.</title>
        <authorList>
            <person name="Dillon M."/>
            <person name="Thakur S."/>
            <person name="Almeida R.N.D."/>
            <person name="Weir B.S."/>
            <person name="Guttman D.S."/>
        </authorList>
    </citation>
    <scope>NUCLEOTIDE SEQUENCE [LARGE SCALE GENOMIC DNA]</scope>
    <source>
        <strain evidence="2 3">ICMP 19473</strain>
    </source>
</reference>
<dbReference type="InterPro" id="IPR000253">
    <property type="entry name" value="FHA_dom"/>
</dbReference>
<dbReference type="InterPro" id="IPR008984">
    <property type="entry name" value="SMAD_FHA_dom_sf"/>
</dbReference>
<dbReference type="EMBL" id="RBTP01000065">
    <property type="protein sequence ID" value="RMT78561.1"/>
    <property type="molecule type" value="Genomic_DNA"/>
</dbReference>
<dbReference type="AlphaFoldDB" id="A0A3M5P216"/>
<dbReference type="CDD" id="cd00060">
    <property type="entry name" value="FHA"/>
    <property type="match status" value="1"/>
</dbReference>
<gene>
    <name evidence="2" type="ORF">ALP40_01984</name>
</gene>